<evidence type="ECO:0000313" key="16">
    <source>
        <dbReference type="Proteomes" id="UP000322245"/>
    </source>
</evidence>
<evidence type="ECO:0000259" key="13">
    <source>
        <dbReference type="Pfam" id="PF04065"/>
    </source>
</evidence>
<dbReference type="GO" id="GO:0030015">
    <property type="term" value="C:CCR4-NOT core complex"/>
    <property type="evidence" value="ECO:0007669"/>
    <property type="project" value="UniProtKB-UniRule"/>
</dbReference>
<dbReference type="InterPro" id="IPR007282">
    <property type="entry name" value="NOT2/3/5_C"/>
</dbReference>
<feature type="domain" description="CCR4-Not complex component Not N-terminal" evidence="13">
    <location>
        <begin position="4"/>
        <end position="227"/>
    </location>
</feature>
<dbReference type="InterPro" id="IPR007207">
    <property type="entry name" value="Not_N"/>
</dbReference>
<dbReference type="EMBL" id="NIDF01000044">
    <property type="protein sequence ID" value="TYJ55195.1"/>
    <property type="molecule type" value="Genomic_DNA"/>
</dbReference>
<evidence type="ECO:0000256" key="10">
    <source>
        <dbReference type="PIRNR" id="PIRNR005290"/>
    </source>
</evidence>
<keyword evidence="4 10" id="KW-0963">Cytoplasm</keyword>
<feature type="compositionally biased region" description="Low complexity" evidence="12">
    <location>
        <begin position="413"/>
        <end position="426"/>
    </location>
</feature>
<feature type="compositionally biased region" description="Acidic residues" evidence="12">
    <location>
        <begin position="242"/>
        <end position="254"/>
    </location>
</feature>
<evidence type="ECO:0000259" key="14">
    <source>
        <dbReference type="Pfam" id="PF04153"/>
    </source>
</evidence>
<keyword evidence="8 10" id="KW-0804">Transcription</keyword>
<evidence type="ECO:0000256" key="5">
    <source>
        <dbReference type="ARBA" id="ARBA00022491"/>
    </source>
</evidence>
<evidence type="ECO:0000256" key="9">
    <source>
        <dbReference type="ARBA" id="ARBA00023242"/>
    </source>
</evidence>
<comment type="subcellular location">
    <subcellularLocation>
        <location evidence="2 10">Cytoplasm</location>
    </subcellularLocation>
    <subcellularLocation>
        <location evidence="1 10">Nucleus</location>
    </subcellularLocation>
</comment>
<evidence type="ECO:0000256" key="6">
    <source>
        <dbReference type="ARBA" id="ARBA00022553"/>
    </source>
</evidence>
<dbReference type="Pfam" id="PF04153">
    <property type="entry name" value="NOT2_3_5_C"/>
    <property type="match status" value="1"/>
</dbReference>
<dbReference type="InterPro" id="IPR040168">
    <property type="entry name" value="Not2/3/5"/>
</dbReference>
<accession>A0A5D3AUZ9</accession>
<feature type="compositionally biased region" description="Low complexity" evidence="12">
    <location>
        <begin position="351"/>
        <end position="375"/>
    </location>
</feature>
<dbReference type="Proteomes" id="UP000322245">
    <property type="component" value="Unassembled WGS sequence"/>
</dbReference>
<dbReference type="InterPro" id="IPR012270">
    <property type="entry name" value="CCR4-NOT_su3/5"/>
</dbReference>
<keyword evidence="11" id="KW-0175">Coiled coil</keyword>
<feature type="region of interest" description="Disordered" evidence="12">
    <location>
        <begin position="608"/>
        <end position="637"/>
    </location>
</feature>
<dbReference type="Gene3D" id="2.30.30.1020">
    <property type="entry name" value="CCR4-NOT complex subunit 2/3/5, C-terminal domain"/>
    <property type="match status" value="1"/>
</dbReference>
<keyword evidence="10" id="KW-0010">Activator</keyword>
<keyword evidence="5 10" id="KW-0678">Repressor</keyword>
<comment type="caution">
    <text evidence="15">The sequence shown here is derived from an EMBL/GenBank/DDBJ whole genome shotgun (WGS) entry which is preliminary data.</text>
</comment>
<keyword evidence="16" id="KW-1185">Reference proteome</keyword>
<keyword evidence="9 10" id="KW-0539">Nucleus</keyword>
<evidence type="ECO:0000256" key="4">
    <source>
        <dbReference type="ARBA" id="ARBA00022490"/>
    </source>
</evidence>
<dbReference type="PANTHER" id="PTHR23326">
    <property type="entry name" value="CCR4 NOT-RELATED"/>
    <property type="match status" value="1"/>
</dbReference>
<dbReference type="GO" id="GO:0000932">
    <property type="term" value="C:P-body"/>
    <property type="evidence" value="ECO:0007669"/>
    <property type="project" value="UniProtKB-UniRule"/>
</dbReference>
<evidence type="ECO:0000313" key="15">
    <source>
        <dbReference type="EMBL" id="TYJ55195.1"/>
    </source>
</evidence>
<comment type="function">
    <text evidence="10">Acts as component of the CCR4-NOT core complex, which in the nucleus seems to be a general transcription factor, and in the cytoplasm the major mRNA deadenylase involved in mRNA turnover. The NOT protein subcomplex negatively regulates the basal and activated transcription of many genes. Preferentially affects TC-type TATA element-dependent transcription. Could directly or indirectly inhibit component(s) of the general transcription machinery.</text>
</comment>
<evidence type="ECO:0000256" key="3">
    <source>
        <dbReference type="ARBA" id="ARBA00007682"/>
    </source>
</evidence>
<feature type="compositionally biased region" description="Basic and acidic residues" evidence="12">
    <location>
        <begin position="272"/>
        <end position="284"/>
    </location>
</feature>
<feature type="coiled-coil region" evidence="11">
    <location>
        <begin position="466"/>
        <end position="505"/>
    </location>
</feature>
<proteinExistence type="inferred from homology"/>
<dbReference type="FunFam" id="2.30.30.1020:FF:000006">
    <property type="entry name" value="CCR4-NOT transcription complex, subunit 3"/>
    <property type="match status" value="1"/>
</dbReference>
<dbReference type="InterPro" id="IPR038635">
    <property type="entry name" value="CCR4-NOT_su2/3/5_C_sf"/>
</dbReference>
<evidence type="ECO:0000256" key="2">
    <source>
        <dbReference type="ARBA" id="ARBA00004496"/>
    </source>
</evidence>
<keyword evidence="7 10" id="KW-0805">Transcription regulation</keyword>
<comment type="similarity">
    <text evidence="3 10">Belongs to the CNOT2/3/5 family.</text>
</comment>
<dbReference type="AlphaFoldDB" id="A0A5D3AUZ9"/>
<dbReference type="PIRSF" id="PIRSF005290">
    <property type="entry name" value="NOT_su_3_5"/>
    <property type="match status" value="1"/>
</dbReference>
<feature type="compositionally biased region" description="Basic and acidic residues" evidence="12">
    <location>
        <begin position="297"/>
        <end position="333"/>
    </location>
</feature>
<feature type="compositionally biased region" description="Polar residues" evidence="12">
    <location>
        <begin position="428"/>
        <end position="437"/>
    </location>
</feature>
<evidence type="ECO:0000256" key="1">
    <source>
        <dbReference type="ARBA" id="ARBA00004123"/>
    </source>
</evidence>
<feature type="region of interest" description="Disordered" evidence="12">
    <location>
        <begin position="240"/>
        <end position="458"/>
    </location>
</feature>
<name>A0A5D3AUZ9_9TREE</name>
<feature type="compositionally biased region" description="Polar residues" evidence="12">
    <location>
        <begin position="609"/>
        <end position="618"/>
    </location>
</feature>
<keyword evidence="6" id="KW-0597">Phosphoprotein</keyword>
<feature type="coiled-coil region" evidence="11">
    <location>
        <begin position="131"/>
        <end position="158"/>
    </location>
</feature>
<evidence type="ECO:0000256" key="12">
    <source>
        <dbReference type="SAM" id="MobiDB-lite"/>
    </source>
</evidence>
<dbReference type="GO" id="GO:0006355">
    <property type="term" value="P:regulation of DNA-templated transcription"/>
    <property type="evidence" value="ECO:0007669"/>
    <property type="project" value="InterPro"/>
</dbReference>
<evidence type="ECO:0000256" key="11">
    <source>
        <dbReference type="SAM" id="Coils"/>
    </source>
</evidence>
<sequence>MALRKLQTEIDKTLKAVASGVEVFESTFDKLNHASNTTQKDKLENDLKSQIKKLQRMRDQIKAWLGNGDIKDKTALLENRRLIETQMERFKALEKETKMKAFSKEGLIAQSKLDPAEQAKRDMVDWIGGVTDELSHQIEATEAELEALQQTKKKKKEGERQDELEELNERREWHIGRLEIVQRMLENGGLQVVDVESIEEDVKYFVEANMEDEFDFDNGIYDELNLQEEEDYLHDFGVHEDHEEEDEPEPEPEVEPSPPPKTPAKSTPHRLSKSDKDHEERDEFASPLAKKTPSRKSTVDKEKKEKEKKEEREKKDREREERERERVAEEKHIQAGPTPSKPAPLPPIRYAAAAAAAVGGASASAPTQTTAPLAPESDHVASPQEISSLPPPPPPGLETRSPSQPSVAHYTDSSAPSRAPSVSAASGISATPAQTPGSVAPPPGYPQSAESSHSAQAQLAQAQATAQYQAQQAAQAQAQLQAQQQQQQQAAAAQAAQQAQQAQQQQAGVMGNLMQSFEVAKEICEYECFVCECGWGCVFRYPKGWGAGKGKWKSKKHVHRIEQAGVVPPPPSFMGGDHVQVHGEWMRGGQEAKRRSDDGDELHAALEGSYSNIPQQQDAEPPRYYHPKNPIKTPSHYPQARLPALEDKSIYSRLELDQLFYIFYYMTGTYEQWLAARELKKQSWRFHKQYLTWFQRAHNPQAITSDYEQGGYYYFDWENSWCQRRKSDFRFEYRWLSDH</sequence>
<evidence type="ECO:0000256" key="8">
    <source>
        <dbReference type="ARBA" id="ARBA00023163"/>
    </source>
</evidence>
<gene>
    <name evidence="15" type="ORF">B9479_004129</name>
</gene>
<protein>
    <recommendedName>
        <fullName evidence="10">General negative regulator of transcription subunit</fullName>
    </recommendedName>
</protein>
<reference evidence="15 16" key="1">
    <citation type="submission" date="2017-05" db="EMBL/GenBank/DDBJ databases">
        <title>The Genome Sequence of Tsuchiyaea wingfieldii DSM 27421.</title>
        <authorList>
            <person name="Cuomo C."/>
            <person name="Passer A."/>
            <person name="Billmyre B."/>
            <person name="Heitman J."/>
        </authorList>
    </citation>
    <scope>NUCLEOTIDE SEQUENCE [LARGE SCALE GENOMIC DNA]</scope>
    <source>
        <strain evidence="15 16">DSM 27421</strain>
    </source>
</reference>
<organism evidence="15 16">
    <name type="scientific">Cryptococcus floricola</name>
    <dbReference type="NCBI Taxonomy" id="2591691"/>
    <lineage>
        <taxon>Eukaryota</taxon>
        <taxon>Fungi</taxon>
        <taxon>Dikarya</taxon>
        <taxon>Basidiomycota</taxon>
        <taxon>Agaricomycotina</taxon>
        <taxon>Tremellomycetes</taxon>
        <taxon>Tremellales</taxon>
        <taxon>Cryptococcaceae</taxon>
        <taxon>Cryptococcus</taxon>
    </lineage>
</organism>
<dbReference type="Pfam" id="PF04065">
    <property type="entry name" value="Not3"/>
    <property type="match status" value="1"/>
</dbReference>
<evidence type="ECO:0000256" key="7">
    <source>
        <dbReference type="ARBA" id="ARBA00023015"/>
    </source>
</evidence>
<feature type="domain" description="NOT2/NOT3/NOT5 C-terminal" evidence="14">
    <location>
        <begin position="610"/>
        <end position="736"/>
    </location>
</feature>
<dbReference type="GO" id="GO:0005634">
    <property type="term" value="C:nucleus"/>
    <property type="evidence" value="ECO:0007669"/>
    <property type="project" value="UniProtKB-SubCell"/>
</dbReference>
<dbReference type="GO" id="GO:0000289">
    <property type="term" value="P:nuclear-transcribed mRNA poly(A) tail shortening"/>
    <property type="evidence" value="ECO:0007669"/>
    <property type="project" value="UniProtKB-ARBA"/>
</dbReference>